<feature type="compositionally biased region" description="Pro residues" evidence="1">
    <location>
        <begin position="369"/>
        <end position="383"/>
    </location>
</feature>
<feature type="region of interest" description="Disordered" evidence="1">
    <location>
        <begin position="124"/>
        <end position="251"/>
    </location>
</feature>
<feature type="region of interest" description="Disordered" evidence="1">
    <location>
        <begin position="515"/>
        <end position="534"/>
    </location>
</feature>
<feature type="region of interest" description="Disordered" evidence="1">
    <location>
        <begin position="1139"/>
        <end position="1170"/>
    </location>
</feature>
<evidence type="ECO:0000313" key="4">
    <source>
        <dbReference type="Proteomes" id="UP000289152"/>
    </source>
</evidence>
<sequence>MTSLVTGWTFLSTSQSLHTERTRCILIALSITPLPALVATLAGFTVGRGPLWLVGKGGVTHDTIFGRILPLSLVPTFFGVLLSAALPSAASYILLGVNAGLLSAIVGLSTWSLFGQSRHQGHIRLSSPLPEDQRQSEEKQQVSEQDESQRLREIREGSSWITSPSNVSTTQISDFTYTSSTKTPKSRSHHHGSPSSWISSPSTTPSTIPSWTYSPSITSPKPVVTRSRAPSPEQRARKSSQATTFTDSAYGHTLASTPGSALLSPGGSIIAGYSPDPFHPMPRRFESLSTYPLSPSQMNSQVSLAARFRSHETITFIPEEHPEAGQSTWTLERWHSAQSTQSGQVEPVTPANQKSSKRFDRQQQSARRAPPPPPMPEVPLPPTPVTDHFNWDLRGQDSYEGLIAKEWVEVWGEGSVDGWKRTHRGVGILAAATVLTCFALQTPLLVLDSSDQTLLAFFVALILPTPALVLASYLLRYRTPKEPRLRQTKKGSTTTTSTHRSLALVSESQLSLPITVSPKLTPPPRSAPPTKHRFSTLIEPKPSLTDFNRRHTVIGTSLSASDIEAEERARKLLARRSGDIWIEAGHAKQTYGLQRVGEMLKPLPAMRVLGEQPERRGIVERLRESWQSIGRGRDDYDMADMARSPVAIHVSSPGKTERRVSVMSAAEDRTADEIEKSVGGAEIVIAQRGRMSTSPVFLLGRPDVGPSDMSSGRTATVNHRMTHRFASVDATPARGLPTDVPSSARHSKGHSTSIDWSASPGVNFDDASASTPHGNIRQRLRHKISLSLPTISAEFADDMRRSFDECQRNSTYSAYDDAPVGLSTVEEERSSGLTSKDTTLMSGSDVAMTLLAAERFAEASGFSLADQFDQEAEDEERAEMMEKVLGMDTPTRAEFVISPTPSHFSGSSRWSRPSTRLSTRLSTDDLLSKMSSTTSMSSQFQIDFSAPPLPTMSVQSNSMATPNISSESKFMPTPSISELHENPEDHEPIYLSHPHPPPSSTEQTVRLAPSFESIVPTAAHPPINPRELRGRRSNETLASTYTTDTEGTMSPPPVFKPSRQELLLVQQLKVRAEEVKESQRKIESIPVVQDVPVKSAMKSKVEETKGLRPLRLVDRNSARLSIVPPPAGEKVQVFLEDEMTQGKSVQTPGKENVRGKGGKKRASQMSVIRV</sequence>
<evidence type="ECO:0000256" key="2">
    <source>
        <dbReference type="SAM" id="Phobius"/>
    </source>
</evidence>
<evidence type="ECO:0000313" key="3">
    <source>
        <dbReference type="EMBL" id="RXK42195.1"/>
    </source>
</evidence>
<feature type="transmembrane region" description="Helical" evidence="2">
    <location>
        <begin position="426"/>
        <end position="447"/>
    </location>
</feature>
<feature type="compositionally biased region" description="Low complexity" evidence="1">
    <location>
        <begin position="907"/>
        <end position="918"/>
    </location>
</feature>
<feature type="compositionally biased region" description="Basic and acidic residues" evidence="1">
    <location>
        <begin position="131"/>
        <end position="156"/>
    </location>
</feature>
<dbReference type="InParanoid" id="A0A4Q1BVP1"/>
<keyword evidence="4" id="KW-1185">Reference proteome</keyword>
<feature type="region of interest" description="Disordered" evidence="1">
    <location>
        <begin position="335"/>
        <end position="383"/>
    </location>
</feature>
<keyword evidence="2" id="KW-1133">Transmembrane helix</keyword>
<organism evidence="3 4">
    <name type="scientific">Tremella mesenterica</name>
    <name type="common">Jelly fungus</name>
    <dbReference type="NCBI Taxonomy" id="5217"/>
    <lineage>
        <taxon>Eukaryota</taxon>
        <taxon>Fungi</taxon>
        <taxon>Dikarya</taxon>
        <taxon>Basidiomycota</taxon>
        <taxon>Agaricomycotina</taxon>
        <taxon>Tremellomycetes</taxon>
        <taxon>Tremellales</taxon>
        <taxon>Tremellaceae</taxon>
        <taxon>Tremella</taxon>
    </lineage>
</organism>
<feature type="region of interest" description="Disordered" evidence="1">
    <location>
        <begin position="726"/>
        <end position="776"/>
    </location>
</feature>
<feature type="transmembrane region" description="Helical" evidence="2">
    <location>
        <begin position="26"/>
        <end position="47"/>
    </location>
</feature>
<feature type="transmembrane region" description="Helical" evidence="2">
    <location>
        <begin position="68"/>
        <end position="86"/>
    </location>
</feature>
<gene>
    <name evidence="3" type="ORF">M231_00553</name>
</gene>
<keyword evidence="2" id="KW-0472">Membrane</keyword>
<dbReference type="AlphaFoldDB" id="A0A4Q1BVP1"/>
<evidence type="ECO:0000256" key="1">
    <source>
        <dbReference type="SAM" id="MobiDB-lite"/>
    </source>
</evidence>
<proteinExistence type="predicted"/>
<accession>A0A4Q1BVP1</accession>
<dbReference type="OrthoDB" id="2589138at2759"/>
<feature type="compositionally biased region" description="Low complexity" evidence="1">
    <location>
        <begin position="193"/>
        <end position="220"/>
    </location>
</feature>
<feature type="transmembrane region" description="Helical" evidence="2">
    <location>
        <begin position="92"/>
        <end position="114"/>
    </location>
</feature>
<name>A0A4Q1BVP1_TREME</name>
<dbReference type="Proteomes" id="UP000289152">
    <property type="component" value="Unassembled WGS sequence"/>
</dbReference>
<feature type="compositionally biased region" description="Polar residues" evidence="1">
    <location>
        <begin position="335"/>
        <end position="354"/>
    </location>
</feature>
<reference evidence="3 4" key="1">
    <citation type="submission" date="2016-06" db="EMBL/GenBank/DDBJ databases">
        <title>Evolution of pathogenesis and genome organization in the Tremellales.</title>
        <authorList>
            <person name="Cuomo C."/>
            <person name="Litvintseva A."/>
            <person name="Heitman J."/>
            <person name="Chen Y."/>
            <person name="Sun S."/>
            <person name="Springer D."/>
            <person name="Dromer F."/>
            <person name="Young S."/>
            <person name="Zeng Q."/>
            <person name="Chapman S."/>
            <person name="Gujja S."/>
            <person name="Saif S."/>
            <person name="Birren B."/>
        </authorList>
    </citation>
    <scope>NUCLEOTIDE SEQUENCE [LARGE SCALE GENOMIC DNA]</scope>
    <source>
        <strain evidence="3 4">ATCC 28783</strain>
    </source>
</reference>
<feature type="region of interest" description="Disordered" evidence="1">
    <location>
        <begin position="898"/>
        <end position="918"/>
    </location>
</feature>
<feature type="transmembrane region" description="Helical" evidence="2">
    <location>
        <begin position="453"/>
        <end position="475"/>
    </location>
</feature>
<feature type="compositionally biased region" description="Polar residues" evidence="1">
    <location>
        <begin position="159"/>
        <end position="183"/>
    </location>
</feature>
<keyword evidence="2" id="KW-0812">Transmembrane</keyword>
<comment type="caution">
    <text evidence="3">The sequence shown here is derived from an EMBL/GenBank/DDBJ whole genome shotgun (WGS) entry which is preliminary data.</text>
</comment>
<dbReference type="EMBL" id="SDIL01000003">
    <property type="protein sequence ID" value="RXK42195.1"/>
    <property type="molecule type" value="Genomic_DNA"/>
</dbReference>
<protein>
    <submittedName>
        <fullName evidence="3">Uncharacterized protein</fullName>
    </submittedName>
</protein>